<reference evidence="4" key="1">
    <citation type="journal article" date="2015" name="Nature">
        <title>Complex archaea that bridge the gap between prokaryotes and eukaryotes.</title>
        <authorList>
            <person name="Spang A."/>
            <person name="Saw J.H."/>
            <person name="Jorgensen S.L."/>
            <person name="Zaremba-Niedzwiedzka K."/>
            <person name="Martijn J."/>
            <person name="Lind A.E."/>
            <person name="van Eijk R."/>
            <person name="Schleper C."/>
            <person name="Guy L."/>
            <person name="Ettema T.J."/>
        </authorList>
    </citation>
    <scope>NUCLEOTIDE SEQUENCE</scope>
</reference>
<evidence type="ECO:0000256" key="1">
    <source>
        <dbReference type="ARBA" id="ARBA00004196"/>
    </source>
</evidence>
<accession>A0A0F9FDN6</accession>
<dbReference type="InterPro" id="IPR028082">
    <property type="entry name" value="Peripla_BP_I"/>
</dbReference>
<gene>
    <name evidence="4" type="ORF">LCGC14_2255950</name>
</gene>
<name>A0A0F9FDN6_9ZZZZ</name>
<evidence type="ECO:0000259" key="3">
    <source>
        <dbReference type="Pfam" id="PF13407"/>
    </source>
</evidence>
<dbReference type="SUPFAM" id="SSF53822">
    <property type="entry name" value="Periplasmic binding protein-like I"/>
    <property type="match status" value="1"/>
</dbReference>
<comment type="subcellular location">
    <subcellularLocation>
        <location evidence="1">Cell envelope</location>
    </subcellularLocation>
</comment>
<dbReference type="PANTHER" id="PTHR30036:SF7">
    <property type="entry name" value="ABC TRANSPORTER PERIPLASMIC-BINDING PROTEIN YPHF"/>
    <property type="match status" value="1"/>
</dbReference>
<dbReference type="InterPro" id="IPR050555">
    <property type="entry name" value="Bact_Solute-Bind_Prot2"/>
</dbReference>
<dbReference type="CDD" id="cd19966">
    <property type="entry name" value="PBP1_ABC_sugar_binding-like"/>
    <property type="match status" value="1"/>
</dbReference>
<feature type="domain" description="Periplasmic binding protein" evidence="3">
    <location>
        <begin position="50"/>
        <end position="308"/>
    </location>
</feature>
<sequence length="341" mass="36537">MLTRKRRVSPALVVALLVGLVIGWTMSPLALAGPPDVDPQKSVEDMYFRLVTHGGDDPFWAVVHKGMLDAAEQLGCSVDIDLVGGDVPSLVKRFQEVVAMRPDGVALVINDSVAYDKPVADALAAGVNVIGMNNDDPEGVAGNARLAYVGQDERRAGYMIGRRLFETAKNLGWDLTKAHVAMPVEVPGATYGVVRSQGIQDAMKEYGITSFEIVDAGGLEMTTVEARETSYLLAHPETTFMIGLGGIVTDRLTASLKNAGKDAGEVLAGGFDAAPGTIVGLQEGYVEATIDQQQYLQGYYAVYMLYLMKKYGFAPNIDTGGYLIDKDTIGIIADLSPLMIR</sequence>
<dbReference type="Gene3D" id="3.40.50.2300">
    <property type="match status" value="2"/>
</dbReference>
<dbReference type="EMBL" id="LAZR01030858">
    <property type="protein sequence ID" value="KKL55385.1"/>
    <property type="molecule type" value="Genomic_DNA"/>
</dbReference>
<protein>
    <recommendedName>
        <fullName evidence="3">Periplasmic binding protein domain-containing protein</fullName>
    </recommendedName>
</protein>
<comment type="caution">
    <text evidence="4">The sequence shown here is derived from an EMBL/GenBank/DDBJ whole genome shotgun (WGS) entry which is preliminary data.</text>
</comment>
<comment type="similarity">
    <text evidence="2">Belongs to the bacterial solute-binding protein 2 family.</text>
</comment>
<dbReference type="PANTHER" id="PTHR30036">
    <property type="entry name" value="D-XYLOSE-BINDING PERIPLASMIC PROTEIN"/>
    <property type="match status" value="1"/>
</dbReference>
<dbReference type="InterPro" id="IPR025997">
    <property type="entry name" value="SBP_2_dom"/>
</dbReference>
<organism evidence="4">
    <name type="scientific">marine sediment metagenome</name>
    <dbReference type="NCBI Taxonomy" id="412755"/>
    <lineage>
        <taxon>unclassified sequences</taxon>
        <taxon>metagenomes</taxon>
        <taxon>ecological metagenomes</taxon>
    </lineage>
</organism>
<dbReference type="GO" id="GO:0030288">
    <property type="term" value="C:outer membrane-bounded periplasmic space"/>
    <property type="evidence" value="ECO:0007669"/>
    <property type="project" value="TreeGrafter"/>
</dbReference>
<dbReference type="Pfam" id="PF13407">
    <property type="entry name" value="Peripla_BP_4"/>
    <property type="match status" value="1"/>
</dbReference>
<proteinExistence type="inferred from homology"/>
<dbReference type="GO" id="GO:0030246">
    <property type="term" value="F:carbohydrate binding"/>
    <property type="evidence" value="ECO:0007669"/>
    <property type="project" value="TreeGrafter"/>
</dbReference>
<evidence type="ECO:0000313" key="4">
    <source>
        <dbReference type="EMBL" id="KKL55385.1"/>
    </source>
</evidence>
<evidence type="ECO:0000256" key="2">
    <source>
        <dbReference type="ARBA" id="ARBA00007639"/>
    </source>
</evidence>
<dbReference type="AlphaFoldDB" id="A0A0F9FDN6"/>